<keyword evidence="2" id="KW-1185">Reference proteome</keyword>
<evidence type="ECO:0000313" key="1">
    <source>
        <dbReference type="EMBL" id="RIB25280.1"/>
    </source>
</evidence>
<gene>
    <name evidence="1" type="ORF">C2G38_2031177</name>
</gene>
<organism evidence="1 2">
    <name type="scientific">Gigaspora rosea</name>
    <dbReference type="NCBI Taxonomy" id="44941"/>
    <lineage>
        <taxon>Eukaryota</taxon>
        <taxon>Fungi</taxon>
        <taxon>Fungi incertae sedis</taxon>
        <taxon>Mucoromycota</taxon>
        <taxon>Glomeromycotina</taxon>
        <taxon>Glomeromycetes</taxon>
        <taxon>Diversisporales</taxon>
        <taxon>Gigasporaceae</taxon>
        <taxon>Gigaspora</taxon>
    </lineage>
</organism>
<protein>
    <submittedName>
        <fullName evidence="1">Uncharacterized protein</fullName>
    </submittedName>
</protein>
<comment type="caution">
    <text evidence="1">The sequence shown here is derived from an EMBL/GenBank/DDBJ whole genome shotgun (WGS) entry which is preliminary data.</text>
</comment>
<dbReference type="AlphaFoldDB" id="A0A397VRV6"/>
<dbReference type="Proteomes" id="UP000266673">
    <property type="component" value="Unassembled WGS sequence"/>
</dbReference>
<evidence type="ECO:0000313" key="2">
    <source>
        <dbReference type="Proteomes" id="UP000266673"/>
    </source>
</evidence>
<reference evidence="1 2" key="1">
    <citation type="submission" date="2018-06" db="EMBL/GenBank/DDBJ databases">
        <title>Comparative genomics reveals the genomic features of Rhizophagus irregularis, R. cerebriforme, R. diaphanum and Gigaspora rosea, and their symbiotic lifestyle signature.</title>
        <authorList>
            <person name="Morin E."/>
            <person name="San Clemente H."/>
            <person name="Chen E.C.H."/>
            <person name="De La Providencia I."/>
            <person name="Hainaut M."/>
            <person name="Kuo A."/>
            <person name="Kohler A."/>
            <person name="Murat C."/>
            <person name="Tang N."/>
            <person name="Roy S."/>
            <person name="Loubradou J."/>
            <person name="Henrissat B."/>
            <person name="Grigoriev I.V."/>
            <person name="Corradi N."/>
            <person name="Roux C."/>
            <person name="Martin F.M."/>
        </authorList>
    </citation>
    <scope>NUCLEOTIDE SEQUENCE [LARGE SCALE GENOMIC DNA]</scope>
    <source>
        <strain evidence="1 2">DAOM 194757</strain>
    </source>
</reference>
<accession>A0A397VRV6</accession>
<proteinExistence type="predicted"/>
<dbReference type="EMBL" id="QKWP01000180">
    <property type="protein sequence ID" value="RIB25280.1"/>
    <property type="molecule type" value="Genomic_DNA"/>
</dbReference>
<name>A0A397VRV6_9GLOM</name>
<sequence length="174" mass="19836">MSTQLKGSRTSVYIFARRKMIFGICRGCGNPNDDFNKCQSCEDWINEKTRVLQALQDLIAQRKCKINLSKNDEKSVCDEILSSGEVGSPLVKEMGSSNTKNNKEHLDLEHYATQENKDQKLQESDYQKYITKEQRIYTIKSATLQATLSNKEFTQAQDQKQVRCGFSQACSVFA</sequence>
<dbReference type="OrthoDB" id="2319395at2759"/>